<feature type="compositionally biased region" description="Basic and acidic residues" evidence="1">
    <location>
        <begin position="23"/>
        <end position="32"/>
    </location>
</feature>
<organism evidence="2 3">
    <name type="scientific">Caballeronia sordidicola</name>
    <name type="common">Burkholderia sordidicola</name>
    <dbReference type="NCBI Taxonomy" id="196367"/>
    <lineage>
        <taxon>Bacteria</taxon>
        <taxon>Pseudomonadati</taxon>
        <taxon>Pseudomonadota</taxon>
        <taxon>Betaproteobacteria</taxon>
        <taxon>Burkholderiales</taxon>
        <taxon>Burkholderiaceae</taxon>
        <taxon>Caballeronia</taxon>
    </lineage>
</organism>
<dbReference type="EMBL" id="NBTZ01000161">
    <property type="protein sequence ID" value="OTP66335.1"/>
    <property type="molecule type" value="Genomic_DNA"/>
</dbReference>
<name>A0A242M6T2_CABSO</name>
<evidence type="ECO:0000313" key="2">
    <source>
        <dbReference type="EMBL" id="OTP66335.1"/>
    </source>
</evidence>
<comment type="caution">
    <text evidence="2">The sequence shown here is derived from an EMBL/GenBank/DDBJ whole genome shotgun (WGS) entry which is preliminary data.</text>
</comment>
<dbReference type="AlphaFoldDB" id="A0A242M6T2"/>
<gene>
    <name evidence="2" type="ORF">PAMC26577_37760</name>
</gene>
<sequence length="92" mass="10707">MKHVFVKAAARLNNRAENSNQPTRERERERRMRGFSNLKRTQQYLSCFGPIRQHFALARHLLSASLYRKQLAAPFVASREFAEITQNPSSAF</sequence>
<evidence type="ECO:0000256" key="1">
    <source>
        <dbReference type="SAM" id="MobiDB-lite"/>
    </source>
</evidence>
<reference evidence="2 3" key="1">
    <citation type="submission" date="2017-03" db="EMBL/GenBank/DDBJ databases">
        <title>Genome analysis of strain PAMC 26577.</title>
        <authorList>
            <person name="Oh H.-M."/>
            <person name="Yang J.-A."/>
        </authorList>
    </citation>
    <scope>NUCLEOTIDE SEQUENCE [LARGE SCALE GENOMIC DNA]</scope>
    <source>
        <strain evidence="2 3">PAMC 26577</strain>
    </source>
</reference>
<evidence type="ECO:0000313" key="3">
    <source>
        <dbReference type="Proteomes" id="UP000195221"/>
    </source>
</evidence>
<dbReference type="Proteomes" id="UP000195221">
    <property type="component" value="Unassembled WGS sequence"/>
</dbReference>
<proteinExistence type="predicted"/>
<accession>A0A242M6T2</accession>
<protein>
    <submittedName>
        <fullName evidence="2">Mobile element protein</fullName>
    </submittedName>
</protein>
<feature type="region of interest" description="Disordered" evidence="1">
    <location>
        <begin position="11"/>
        <end position="34"/>
    </location>
</feature>